<gene>
    <name evidence="1" type="ORF">LARSCL_LOCUS3747</name>
</gene>
<sequence length="51" mass="5522">MLGRKQSMKGDEVLADYGAGETLTQLGISGDVDWRKEDMLLCAGGDPRSHL</sequence>
<evidence type="ECO:0000313" key="2">
    <source>
        <dbReference type="Proteomes" id="UP001497382"/>
    </source>
</evidence>
<dbReference type="AlphaFoldDB" id="A0AAV1Z7Y6"/>
<accession>A0AAV1Z7Y6</accession>
<dbReference type="EMBL" id="CAXIEN010000029">
    <property type="protein sequence ID" value="CAL1267568.1"/>
    <property type="molecule type" value="Genomic_DNA"/>
</dbReference>
<name>A0AAV1Z7Y6_9ARAC</name>
<keyword evidence="2" id="KW-1185">Reference proteome</keyword>
<comment type="caution">
    <text evidence="1">The sequence shown here is derived from an EMBL/GenBank/DDBJ whole genome shotgun (WGS) entry which is preliminary data.</text>
</comment>
<organism evidence="1 2">
    <name type="scientific">Larinioides sclopetarius</name>
    <dbReference type="NCBI Taxonomy" id="280406"/>
    <lineage>
        <taxon>Eukaryota</taxon>
        <taxon>Metazoa</taxon>
        <taxon>Ecdysozoa</taxon>
        <taxon>Arthropoda</taxon>
        <taxon>Chelicerata</taxon>
        <taxon>Arachnida</taxon>
        <taxon>Araneae</taxon>
        <taxon>Araneomorphae</taxon>
        <taxon>Entelegynae</taxon>
        <taxon>Araneoidea</taxon>
        <taxon>Araneidae</taxon>
        <taxon>Larinioides</taxon>
    </lineage>
</organism>
<proteinExistence type="predicted"/>
<dbReference type="Proteomes" id="UP001497382">
    <property type="component" value="Unassembled WGS sequence"/>
</dbReference>
<protein>
    <submittedName>
        <fullName evidence="1">Uncharacterized protein</fullName>
    </submittedName>
</protein>
<evidence type="ECO:0000313" key="1">
    <source>
        <dbReference type="EMBL" id="CAL1267568.1"/>
    </source>
</evidence>
<reference evidence="1 2" key="1">
    <citation type="submission" date="2024-04" db="EMBL/GenBank/DDBJ databases">
        <authorList>
            <person name="Rising A."/>
            <person name="Reimegard J."/>
            <person name="Sonavane S."/>
            <person name="Akerstrom W."/>
            <person name="Nylinder S."/>
            <person name="Hedman E."/>
            <person name="Kallberg Y."/>
        </authorList>
    </citation>
    <scope>NUCLEOTIDE SEQUENCE [LARGE SCALE GENOMIC DNA]</scope>
</reference>